<accession>A0A9D2QCU9</accession>
<keyword evidence="4" id="KW-0378">Hydrolase</keyword>
<gene>
    <name evidence="9" type="ORF">H9751_00810</name>
</gene>
<evidence type="ECO:0000256" key="1">
    <source>
        <dbReference type="ARBA" id="ARBA00001936"/>
    </source>
</evidence>
<protein>
    <submittedName>
        <fullName evidence="9">CoA pyrophosphatase</fullName>
    </submittedName>
</protein>
<dbReference type="Gene3D" id="3.90.79.10">
    <property type="entry name" value="Nucleoside Triphosphate Pyrophosphohydrolase"/>
    <property type="match status" value="1"/>
</dbReference>
<evidence type="ECO:0000256" key="6">
    <source>
        <dbReference type="ARBA" id="ARBA00023211"/>
    </source>
</evidence>
<comment type="cofactor">
    <cofactor evidence="1">
        <name>Mn(2+)</name>
        <dbReference type="ChEBI" id="CHEBI:29035"/>
    </cofactor>
</comment>
<feature type="region of interest" description="Disordered" evidence="7">
    <location>
        <begin position="274"/>
        <end position="307"/>
    </location>
</feature>
<dbReference type="AlphaFoldDB" id="A0A9D2QCU9"/>
<evidence type="ECO:0000256" key="2">
    <source>
        <dbReference type="ARBA" id="ARBA00001946"/>
    </source>
</evidence>
<dbReference type="InterPro" id="IPR045121">
    <property type="entry name" value="CoAse"/>
</dbReference>
<dbReference type="PANTHER" id="PTHR12992:SF11">
    <property type="entry name" value="MITOCHONDRIAL COENZYME A DIPHOSPHATASE NUDT8"/>
    <property type="match status" value="1"/>
</dbReference>
<feature type="compositionally biased region" description="Low complexity" evidence="7">
    <location>
        <begin position="283"/>
        <end position="293"/>
    </location>
</feature>
<feature type="compositionally biased region" description="Basic and acidic residues" evidence="7">
    <location>
        <begin position="294"/>
        <end position="307"/>
    </location>
</feature>
<dbReference type="PROSITE" id="PS51462">
    <property type="entry name" value="NUDIX"/>
    <property type="match status" value="1"/>
</dbReference>
<reference evidence="9" key="2">
    <citation type="submission" date="2021-04" db="EMBL/GenBank/DDBJ databases">
        <authorList>
            <person name="Gilroy R."/>
        </authorList>
    </citation>
    <scope>NUCLEOTIDE SEQUENCE</scope>
    <source>
        <strain evidence="9">ChiHjej13B12-4958</strain>
    </source>
</reference>
<dbReference type="PANTHER" id="PTHR12992">
    <property type="entry name" value="NUDIX HYDROLASE"/>
    <property type="match status" value="1"/>
</dbReference>
<organism evidence="9 10">
    <name type="scientific">Candidatus Corynebacterium faecigallinarum</name>
    <dbReference type="NCBI Taxonomy" id="2838528"/>
    <lineage>
        <taxon>Bacteria</taxon>
        <taxon>Bacillati</taxon>
        <taxon>Actinomycetota</taxon>
        <taxon>Actinomycetes</taxon>
        <taxon>Mycobacteriales</taxon>
        <taxon>Corynebacteriaceae</taxon>
        <taxon>Corynebacterium</taxon>
    </lineage>
</organism>
<evidence type="ECO:0000259" key="8">
    <source>
        <dbReference type="PROSITE" id="PS51462"/>
    </source>
</evidence>
<keyword evidence="6" id="KW-0464">Manganese</keyword>
<dbReference type="InterPro" id="IPR000086">
    <property type="entry name" value="NUDIX_hydrolase_dom"/>
</dbReference>
<evidence type="ECO:0000256" key="3">
    <source>
        <dbReference type="ARBA" id="ARBA00022723"/>
    </source>
</evidence>
<evidence type="ECO:0000256" key="4">
    <source>
        <dbReference type="ARBA" id="ARBA00022801"/>
    </source>
</evidence>
<evidence type="ECO:0000256" key="5">
    <source>
        <dbReference type="ARBA" id="ARBA00022842"/>
    </source>
</evidence>
<sequence>MNSASDLPEYSLDDWLAAGSVQPVLPDDLPDWLEPLVTAARSGVETGILGDAGRDVPESGPGGEQPRYSAVLILIGHGDGDGGGGGDPTVLLTHRNPRMRTHSGQIAFPGGRRESVDASPIHTAVREAVEETACDPGSIVPVALLQPLYIDRTNHAVIPVLAWWRTPGPVHPATEESDWVRPVPVADLVAPKVRSRIGFLDWHGPAFSIDGYLLWGFTGGVVDAVLNLAGWEQPWEEPWQDGQPVDVVDLFAALETSRNGENLVPALLGDEVGGELQQSSNQDSVTVSTTTRATTRDTTRSAKEVDG</sequence>
<dbReference type="SUPFAM" id="SSF55811">
    <property type="entry name" value="Nudix"/>
    <property type="match status" value="1"/>
</dbReference>
<dbReference type="Pfam" id="PF00293">
    <property type="entry name" value="NUDIX"/>
    <property type="match status" value="1"/>
</dbReference>
<keyword evidence="5" id="KW-0460">Magnesium</keyword>
<name>A0A9D2QCU9_9CORY</name>
<dbReference type="CDD" id="cd03426">
    <property type="entry name" value="NUDIX_CoAse_Nudt7"/>
    <property type="match status" value="1"/>
</dbReference>
<reference evidence="9" key="1">
    <citation type="journal article" date="2021" name="PeerJ">
        <title>Extensive microbial diversity within the chicken gut microbiome revealed by metagenomics and culture.</title>
        <authorList>
            <person name="Gilroy R."/>
            <person name="Ravi A."/>
            <person name="Getino M."/>
            <person name="Pursley I."/>
            <person name="Horton D.L."/>
            <person name="Alikhan N.F."/>
            <person name="Baker D."/>
            <person name="Gharbi K."/>
            <person name="Hall N."/>
            <person name="Watson M."/>
            <person name="Adriaenssens E.M."/>
            <person name="Foster-Nyarko E."/>
            <person name="Jarju S."/>
            <person name="Secka A."/>
            <person name="Antonio M."/>
            <person name="Oren A."/>
            <person name="Chaudhuri R.R."/>
            <person name="La Ragione R."/>
            <person name="Hildebrand F."/>
            <person name="Pallen M.J."/>
        </authorList>
    </citation>
    <scope>NUCLEOTIDE SEQUENCE</scope>
    <source>
        <strain evidence="9">ChiHjej13B12-4958</strain>
    </source>
</reference>
<feature type="domain" description="Nudix hydrolase" evidence="8">
    <location>
        <begin position="66"/>
        <end position="213"/>
    </location>
</feature>
<dbReference type="Proteomes" id="UP000823858">
    <property type="component" value="Unassembled WGS sequence"/>
</dbReference>
<proteinExistence type="predicted"/>
<dbReference type="EMBL" id="DWVP01000001">
    <property type="protein sequence ID" value="HJC84096.1"/>
    <property type="molecule type" value="Genomic_DNA"/>
</dbReference>
<evidence type="ECO:0000313" key="9">
    <source>
        <dbReference type="EMBL" id="HJC84096.1"/>
    </source>
</evidence>
<dbReference type="InterPro" id="IPR015797">
    <property type="entry name" value="NUDIX_hydrolase-like_dom_sf"/>
</dbReference>
<evidence type="ECO:0000313" key="10">
    <source>
        <dbReference type="Proteomes" id="UP000823858"/>
    </source>
</evidence>
<comment type="cofactor">
    <cofactor evidence="2">
        <name>Mg(2+)</name>
        <dbReference type="ChEBI" id="CHEBI:18420"/>
    </cofactor>
</comment>
<dbReference type="GO" id="GO:0010945">
    <property type="term" value="F:coenzyme A diphosphatase activity"/>
    <property type="evidence" value="ECO:0007669"/>
    <property type="project" value="InterPro"/>
</dbReference>
<dbReference type="GO" id="GO:0046872">
    <property type="term" value="F:metal ion binding"/>
    <property type="evidence" value="ECO:0007669"/>
    <property type="project" value="UniProtKB-KW"/>
</dbReference>
<comment type="caution">
    <text evidence="9">The sequence shown here is derived from an EMBL/GenBank/DDBJ whole genome shotgun (WGS) entry which is preliminary data.</text>
</comment>
<evidence type="ECO:0000256" key="7">
    <source>
        <dbReference type="SAM" id="MobiDB-lite"/>
    </source>
</evidence>
<keyword evidence="3" id="KW-0479">Metal-binding</keyword>